<feature type="compositionally biased region" description="Basic and acidic residues" evidence="6">
    <location>
        <begin position="314"/>
        <end position="324"/>
    </location>
</feature>
<organism evidence="9 10">
    <name type="scientific">Latimeria chalumnae</name>
    <name type="common">Coelacanth</name>
    <dbReference type="NCBI Taxonomy" id="7897"/>
    <lineage>
        <taxon>Eukaryota</taxon>
        <taxon>Metazoa</taxon>
        <taxon>Chordata</taxon>
        <taxon>Craniata</taxon>
        <taxon>Vertebrata</taxon>
        <taxon>Euteleostomi</taxon>
        <taxon>Coelacanthiformes</taxon>
        <taxon>Coelacanthidae</taxon>
        <taxon>Latimeria</taxon>
    </lineage>
</organism>
<evidence type="ECO:0000256" key="6">
    <source>
        <dbReference type="SAM" id="MobiDB-lite"/>
    </source>
</evidence>
<dbReference type="GO" id="GO:0001817">
    <property type="term" value="P:regulation of cytokine production"/>
    <property type="evidence" value="ECO:0007669"/>
    <property type="project" value="TreeGrafter"/>
</dbReference>
<dbReference type="GO" id="GO:0005102">
    <property type="term" value="F:signaling receptor binding"/>
    <property type="evidence" value="ECO:0007669"/>
    <property type="project" value="TreeGrafter"/>
</dbReference>
<dbReference type="Pfam" id="PF07686">
    <property type="entry name" value="V-set"/>
    <property type="match status" value="1"/>
</dbReference>
<feature type="domain" description="Ig-like" evidence="8">
    <location>
        <begin position="46"/>
        <end position="143"/>
    </location>
</feature>
<evidence type="ECO:0000313" key="9">
    <source>
        <dbReference type="Ensembl" id="ENSLACP00000017684.1"/>
    </source>
</evidence>
<gene>
    <name evidence="9" type="primary">CD276</name>
</gene>
<dbReference type="AlphaFoldDB" id="H3B713"/>
<accession>H3B713</accession>
<reference evidence="9" key="2">
    <citation type="submission" date="2025-08" db="UniProtKB">
        <authorList>
            <consortium name="Ensembl"/>
        </authorList>
    </citation>
    <scope>IDENTIFICATION</scope>
</reference>
<dbReference type="FunFam" id="2.60.40.10:FF:000088">
    <property type="entry name" value="Butyrophilin subfamily 1 member A1"/>
    <property type="match status" value="1"/>
</dbReference>
<sequence>CKKGPIGAKCPGPSQATKSTLGGAQFCHESALEIQVPDLPVVALYGTDTTLNCSFSSSTNFSLANLNVIWQLTDTRKVIHSYSSKQGQLAKQGSNYVNRTALFQHELPHGNASLLLRQVQISDEGSFTCFVSTTKEYNSAAVTLQVAASYSKPSLHLEPSKDLKPGDQVTVKCRSFGGYPLATVLWHDGRGNNITENVTTSQIANEEGRFGIQSVLSVLLEPNSTYSCLVRNEVLHEETHASVTVTGQQLTFPAVALWVIIGLAVCVLVLLLALAYVCRKKIRETCKEGASEEEGQDVEEEESKTAMQPLQNSENKEGDREEIE</sequence>
<evidence type="ECO:0000256" key="2">
    <source>
        <dbReference type="ARBA" id="ARBA00022692"/>
    </source>
</evidence>
<dbReference type="Bgee" id="ENSLACG00000015575">
    <property type="expression patterns" value="Expressed in muscle tissue and 6 other cell types or tissues"/>
</dbReference>
<dbReference type="FunCoup" id="H3B713">
    <property type="interactions" value="564"/>
</dbReference>
<dbReference type="EMBL" id="AFYH01077069">
    <property type="status" value="NOT_ANNOTATED_CDS"/>
    <property type="molecule type" value="Genomic_DNA"/>
</dbReference>
<evidence type="ECO:0000256" key="5">
    <source>
        <dbReference type="ARBA" id="ARBA00023319"/>
    </source>
</evidence>
<dbReference type="InterPro" id="IPR003599">
    <property type="entry name" value="Ig_sub"/>
</dbReference>
<evidence type="ECO:0000256" key="4">
    <source>
        <dbReference type="ARBA" id="ARBA00023136"/>
    </source>
</evidence>
<dbReference type="InterPro" id="IPR013106">
    <property type="entry name" value="Ig_V-set"/>
</dbReference>
<evidence type="ECO:0000313" key="10">
    <source>
        <dbReference type="Proteomes" id="UP000008672"/>
    </source>
</evidence>
<dbReference type="EMBL" id="AFYH01077070">
    <property type="status" value="NOT_ANNOTATED_CDS"/>
    <property type="molecule type" value="Genomic_DNA"/>
</dbReference>
<keyword evidence="2 7" id="KW-0812">Transmembrane</keyword>
<dbReference type="EMBL" id="AFYH01077068">
    <property type="status" value="NOT_ANNOTATED_CDS"/>
    <property type="molecule type" value="Genomic_DNA"/>
</dbReference>
<dbReference type="EMBL" id="AFYH01077064">
    <property type="status" value="NOT_ANNOTATED_CDS"/>
    <property type="molecule type" value="Genomic_DNA"/>
</dbReference>
<feature type="compositionally biased region" description="Acidic residues" evidence="6">
    <location>
        <begin position="291"/>
        <end position="302"/>
    </location>
</feature>
<dbReference type="GO" id="GO:0009897">
    <property type="term" value="C:external side of plasma membrane"/>
    <property type="evidence" value="ECO:0007669"/>
    <property type="project" value="TreeGrafter"/>
</dbReference>
<dbReference type="PROSITE" id="PS50835">
    <property type="entry name" value="IG_LIKE"/>
    <property type="match status" value="2"/>
</dbReference>
<dbReference type="EMBL" id="AFYH01077071">
    <property type="status" value="NOT_ANNOTATED_CDS"/>
    <property type="molecule type" value="Genomic_DNA"/>
</dbReference>
<dbReference type="SMART" id="SM00409">
    <property type="entry name" value="IG"/>
    <property type="match status" value="2"/>
</dbReference>
<dbReference type="Pfam" id="PF22705">
    <property type="entry name" value="C2-set_3"/>
    <property type="match status" value="1"/>
</dbReference>
<dbReference type="EMBL" id="AFYH01077067">
    <property type="status" value="NOT_ANNOTATED_CDS"/>
    <property type="molecule type" value="Genomic_DNA"/>
</dbReference>
<evidence type="ECO:0000256" key="1">
    <source>
        <dbReference type="ARBA" id="ARBA00004370"/>
    </source>
</evidence>
<feature type="domain" description="Ig-like" evidence="8">
    <location>
        <begin position="153"/>
        <end position="244"/>
    </location>
</feature>
<dbReference type="InterPro" id="IPR036179">
    <property type="entry name" value="Ig-like_dom_sf"/>
</dbReference>
<dbReference type="GO" id="GO:0050852">
    <property type="term" value="P:T cell receptor signaling pathway"/>
    <property type="evidence" value="ECO:0007669"/>
    <property type="project" value="TreeGrafter"/>
</dbReference>
<reference evidence="10" key="1">
    <citation type="submission" date="2011-08" db="EMBL/GenBank/DDBJ databases">
        <title>The draft genome of Latimeria chalumnae.</title>
        <authorList>
            <person name="Di Palma F."/>
            <person name="Alfoldi J."/>
            <person name="Johnson J."/>
            <person name="Berlin A."/>
            <person name="Gnerre S."/>
            <person name="Jaffe D."/>
            <person name="MacCallum I."/>
            <person name="Young S."/>
            <person name="Walker B.J."/>
            <person name="Lander E."/>
            <person name="Lindblad-Toh K."/>
        </authorList>
    </citation>
    <scope>NUCLEOTIDE SEQUENCE [LARGE SCALE GENOMIC DNA]</scope>
    <source>
        <strain evidence="10">Wild caught</strain>
    </source>
</reference>
<evidence type="ECO:0000256" key="7">
    <source>
        <dbReference type="SAM" id="Phobius"/>
    </source>
</evidence>
<keyword evidence="10" id="KW-1185">Reference proteome</keyword>
<name>H3B713_LATCH</name>
<evidence type="ECO:0000256" key="3">
    <source>
        <dbReference type="ARBA" id="ARBA00022989"/>
    </source>
</evidence>
<keyword evidence="4 7" id="KW-0472">Membrane</keyword>
<comment type="subcellular location">
    <subcellularLocation>
        <location evidence="1">Membrane</location>
    </subcellularLocation>
</comment>
<evidence type="ECO:0000259" key="8">
    <source>
        <dbReference type="PROSITE" id="PS50835"/>
    </source>
</evidence>
<dbReference type="PANTHER" id="PTHR24100:SF155">
    <property type="entry name" value="CD276 ANTIGEN"/>
    <property type="match status" value="1"/>
</dbReference>
<dbReference type="InterPro" id="IPR013783">
    <property type="entry name" value="Ig-like_fold"/>
</dbReference>
<reference evidence="9" key="3">
    <citation type="submission" date="2025-09" db="UniProtKB">
        <authorList>
            <consortium name="Ensembl"/>
        </authorList>
    </citation>
    <scope>IDENTIFICATION</scope>
</reference>
<keyword evidence="3 7" id="KW-1133">Transmembrane helix</keyword>
<dbReference type="InterPro" id="IPR007110">
    <property type="entry name" value="Ig-like_dom"/>
</dbReference>
<feature type="region of interest" description="Disordered" evidence="6">
    <location>
        <begin position="286"/>
        <end position="324"/>
    </location>
</feature>
<dbReference type="HOGENOM" id="CLU_013137_8_1_1"/>
<keyword evidence="5" id="KW-0393">Immunoglobulin domain</keyword>
<dbReference type="SUPFAM" id="SSF48726">
    <property type="entry name" value="Immunoglobulin"/>
    <property type="match status" value="2"/>
</dbReference>
<dbReference type="InterPro" id="IPR050504">
    <property type="entry name" value="IgSF_BTN/MOG"/>
</dbReference>
<dbReference type="EMBL" id="AFYH01077066">
    <property type="status" value="NOT_ANNOTATED_CDS"/>
    <property type="molecule type" value="Genomic_DNA"/>
</dbReference>
<dbReference type="Ensembl" id="ENSLACT00000017814.1">
    <property type="protein sequence ID" value="ENSLACP00000017684.1"/>
    <property type="gene ID" value="ENSLACG00000015575.1"/>
</dbReference>
<dbReference type="STRING" id="7897.ENSLACP00000017684"/>
<dbReference type="InParanoid" id="H3B713"/>
<dbReference type="EMBL" id="AFYH01077062">
    <property type="status" value="NOT_ANNOTATED_CDS"/>
    <property type="molecule type" value="Genomic_DNA"/>
</dbReference>
<dbReference type="GeneTree" id="ENSGT00940000154641"/>
<protein>
    <submittedName>
        <fullName evidence="9">CD276 molecule</fullName>
    </submittedName>
</protein>
<dbReference type="FunFam" id="2.60.40.10:FF:000438">
    <property type="entry name" value="CD276 antigen"/>
    <property type="match status" value="1"/>
</dbReference>
<feature type="transmembrane region" description="Helical" evidence="7">
    <location>
        <begin position="255"/>
        <end position="277"/>
    </location>
</feature>
<dbReference type="eggNOG" id="ENOG502QU94">
    <property type="taxonomic scope" value="Eukaryota"/>
</dbReference>
<dbReference type="Proteomes" id="UP000008672">
    <property type="component" value="Unassembled WGS sequence"/>
</dbReference>
<dbReference type="InterPro" id="IPR053896">
    <property type="entry name" value="BTN3A2-like_Ig-C"/>
</dbReference>
<proteinExistence type="predicted"/>
<dbReference type="EMBL" id="AFYH01077065">
    <property type="status" value="NOT_ANNOTATED_CDS"/>
    <property type="molecule type" value="Genomic_DNA"/>
</dbReference>
<dbReference type="EMBL" id="AFYH01077063">
    <property type="status" value="NOT_ANNOTATED_CDS"/>
    <property type="molecule type" value="Genomic_DNA"/>
</dbReference>
<dbReference type="OMA" id="VLWQDSQ"/>
<dbReference type="PANTHER" id="PTHR24100">
    <property type="entry name" value="BUTYROPHILIN"/>
    <property type="match status" value="1"/>
</dbReference>
<dbReference type="Gene3D" id="2.60.40.10">
    <property type="entry name" value="Immunoglobulins"/>
    <property type="match status" value="2"/>
</dbReference>